<reference evidence="20 21" key="1">
    <citation type="submission" date="2016-02" db="EMBL/GenBank/DDBJ databases">
        <title>Draft Genome for Tepidibacillus decaturensis nov. sp. Strain Z9, an Anaerobic, Moderately Thermophilic and Heterotrophic Bacterium from Deep Subsurface of the Illinois Basin, USA.</title>
        <authorList>
            <person name="Dong Y."/>
            <person name="Chang J.Y."/>
            <person name="Sanford R."/>
            <person name="Fouke B.W."/>
        </authorList>
    </citation>
    <scope>NUCLEOTIDE SEQUENCE [LARGE SCALE GENOMIC DNA]</scope>
    <source>
        <strain evidence="20 21">Z9</strain>
    </source>
</reference>
<dbReference type="InterPro" id="IPR023346">
    <property type="entry name" value="Lysozyme-like_dom_sf"/>
</dbReference>
<evidence type="ECO:0000256" key="15">
    <source>
        <dbReference type="ARBA" id="ARBA00034000"/>
    </source>
</evidence>
<dbReference type="Gene3D" id="1.10.3810.10">
    <property type="entry name" value="Biosynthetic peptidoglycan transglycosylase-like"/>
    <property type="match status" value="1"/>
</dbReference>
<gene>
    <name evidence="20" type="ORF">U473_08275</name>
</gene>
<dbReference type="Pfam" id="PF00912">
    <property type="entry name" value="Transgly"/>
    <property type="match status" value="1"/>
</dbReference>
<evidence type="ECO:0000313" key="20">
    <source>
        <dbReference type="EMBL" id="KXG44003.1"/>
    </source>
</evidence>
<evidence type="ECO:0000256" key="11">
    <source>
        <dbReference type="ARBA" id="ARBA00022984"/>
    </source>
</evidence>
<keyword evidence="14" id="KW-0961">Cell wall biogenesis/degradation</keyword>
<dbReference type="PANTHER" id="PTHR32282">
    <property type="entry name" value="BINDING PROTEIN TRANSPEPTIDASE, PUTATIVE-RELATED"/>
    <property type="match status" value="1"/>
</dbReference>
<evidence type="ECO:0000256" key="16">
    <source>
        <dbReference type="ARBA" id="ARBA00049902"/>
    </source>
</evidence>
<evidence type="ECO:0000256" key="18">
    <source>
        <dbReference type="SAM" id="Phobius"/>
    </source>
</evidence>
<dbReference type="GO" id="GO:0030288">
    <property type="term" value="C:outer membrane-bounded periplasmic space"/>
    <property type="evidence" value="ECO:0007669"/>
    <property type="project" value="TreeGrafter"/>
</dbReference>
<keyword evidence="8" id="KW-0808">Transferase</keyword>
<dbReference type="SUPFAM" id="SSF56601">
    <property type="entry name" value="beta-lactamase/transpeptidase-like"/>
    <property type="match status" value="1"/>
</dbReference>
<evidence type="ECO:0000256" key="6">
    <source>
        <dbReference type="ARBA" id="ARBA00022670"/>
    </source>
</evidence>
<name>A0A135L586_9BACI</name>
<dbReference type="RefSeq" id="WP_068725198.1">
    <property type="nucleotide sequence ID" value="NZ_LSKU01000001.1"/>
</dbReference>
<evidence type="ECO:0000256" key="17">
    <source>
        <dbReference type="SAM" id="MobiDB-lite"/>
    </source>
</evidence>
<evidence type="ECO:0000256" key="7">
    <source>
        <dbReference type="ARBA" id="ARBA00022676"/>
    </source>
</evidence>
<dbReference type="GO" id="GO:0009002">
    <property type="term" value="F:serine-type D-Ala-D-Ala carboxypeptidase activity"/>
    <property type="evidence" value="ECO:0007669"/>
    <property type="project" value="UniProtKB-EC"/>
</dbReference>
<dbReference type="InterPro" id="IPR013783">
    <property type="entry name" value="Ig-like_fold"/>
</dbReference>
<evidence type="ECO:0000256" key="3">
    <source>
        <dbReference type="ARBA" id="ARBA00007739"/>
    </source>
</evidence>
<dbReference type="GO" id="GO:0008360">
    <property type="term" value="P:regulation of cell shape"/>
    <property type="evidence" value="ECO:0007669"/>
    <property type="project" value="UniProtKB-KW"/>
</dbReference>
<feature type="region of interest" description="Disordered" evidence="17">
    <location>
        <begin position="889"/>
        <end position="928"/>
    </location>
</feature>
<dbReference type="Gene3D" id="3.40.710.10">
    <property type="entry name" value="DD-peptidase/beta-lactamase superfamily"/>
    <property type="match status" value="1"/>
</dbReference>
<feature type="compositionally biased region" description="Polar residues" evidence="17">
    <location>
        <begin position="804"/>
        <end position="813"/>
    </location>
</feature>
<evidence type="ECO:0000256" key="10">
    <source>
        <dbReference type="ARBA" id="ARBA00022960"/>
    </source>
</evidence>
<dbReference type="InterPro" id="IPR012338">
    <property type="entry name" value="Beta-lactam/transpept-like"/>
</dbReference>
<dbReference type="NCBIfam" id="TIGR02074">
    <property type="entry name" value="PBP_1a_fam"/>
    <property type="match status" value="1"/>
</dbReference>
<dbReference type="Gene3D" id="2.60.40.10">
    <property type="entry name" value="Immunoglobulins"/>
    <property type="match status" value="2"/>
</dbReference>
<feature type="region of interest" description="Disordered" evidence="17">
    <location>
        <begin position="771"/>
        <end position="813"/>
    </location>
</feature>
<keyword evidence="7" id="KW-0328">Glycosyltransferase</keyword>
<evidence type="ECO:0000256" key="14">
    <source>
        <dbReference type="ARBA" id="ARBA00023316"/>
    </source>
</evidence>
<evidence type="ECO:0000256" key="4">
    <source>
        <dbReference type="ARBA" id="ARBA00022475"/>
    </source>
</evidence>
<evidence type="ECO:0000313" key="21">
    <source>
        <dbReference type="Proteomes" id="UP000070352"/>
    </source>
</evidence>
<dbReference type="InterPro" id="IPR036116">
    <property type="entry name" value="FN3_sf"/>
</dbReference>
<dbReference type="PROSITE" id="PS50853">
    <property type="entry name" value="FN3"/>
    <property type="match status" value="1"/>
</dbReference>
<evidence type="ECO:0000256" key="5">
    <source>
        <dbReference type="ARBA" id="ARBA00022645"/>
    </source>
</evidence>
<keyword evidence="10" id="KW-0133">Cell shape</keyword>
<keyword evidence="4" id="KW-1003">Cell membrane</keyword>
<sequence length="1009" mass="111710">MTSSHSPNKSKRTNGLRPRNLLKFILIVIFLGFFLGAGTATGFVAALVKDEPVRSAEEIRKQVFKNTETGFAYFSNQDKNGTFELIGAFRNDEDRRFVKFEEISPNVKNAFLAVEDRAFYDHHGVNFKAFTRAVLQQIFQSDVQTGGSTITQQLAKNTFFSLEKSYQRKAKEIFLALRMERVMPKDDIFTAYLNKIPFGKAANLNNVYGIQAAAKGYFNKNASELNLAEAAYLAGIPQRPTAYSAFNSKGFDEEGYNLAKKRQELVLKSMLEEKFISQQEYEEALRFDIKAAFDTSTKKAYSKYPYLILEVENQAAEKFVEAQGITPDAKEYSEALENAKQEILSGGYKVYTTIDHKIYEAMNNVAKDPKNFPNPISYNFSLGDGKTKHLENEDIQIGATLIHNKTGAILGFIGGRDYNVSAVNHSNFRGTTKRQPGSSIKPLLDYGPALELGKVQPATPIDDIPLGGKWEPDNWNSKYNGRITARHALNQSFNIPAIKVYKMVGPENGYEFLSKLGFQLNKKRFLEAGLTPAIGTIESSPEVMASAYSTFANGGTHLDSYMIERIVDRDGNVVYEHKAKPEVVFSEQTSYLITDMLRTVIKDGTAKTILRYIGSRDVAGKTGTTNDTKDLWFVGYTPEITLSVWTGYDYPTTIRSGNIAKTSWGKIITEIFKADPELSPANAKFERPGGLIQMQVSSTSGKLPSDLTKEAGYLVTDWFNKKFIPTEIDDSLEKARVVEFNGKRYLAKDETPDDMVDTGIFFKREPYVIPPGKPKPLDVDKELPTESDPRESAGQPAPPSSPSITTQGNKNTISWEKNLSNSVVGYRIYRASASDLGFTKVGVVKQTDLKAGRYSFTDQGANNGPFAYYITTVDVANNESNPSAIVGNTSLPIGLDEPQDQGNQDGTSNEPPAATIPKRPKGVSGERSASGLQVTLTWAANPAEDQVLNYNVYFSDVEGGKYQLIGTTEGTTFVHPSVPLGDAYYRVTATNENGESEPSKVVKIPVKNQ</sequence>
<proteinExistence type="inferred from homology"/>
<dbReference type="GO" id="GO:0008658">
    <property type="term" value="F:penicillin binding"/>
    <property type="evidence" value="ECO:0007669"/>
    <property type="project" value="InterPro"/>
</dbReference>
<keyword evidence="21" id="KW-1185">Reference proteome</keyword>
<dbReference type="GO" id="GO:0009252">
    <property type="term" value="P:peptidoglycan biosynthetic process"/>
    <property type="evidence" value="ECO:0007669"/>
    <property type="project" value="UniProtKB-KW"/>
</dbReference>
<feature type="domain" description="Fibronectin type-III" evidence="19">
    <location>
        <begin position="919"/>
        <end position="1009"/>
    </location>
</feature>
<dbReference type="SUPFAM" id="SSF53955">
    <property type="entry name" value="Lysozyme-like"/>
    <property type="match status" value="1"/>
</dbReference>
<dbReference type="Proteomes" id="UP000070352">
    <property type="component" value="Unassembled WGS sequence"/>
</dbReference>
<dbReference type="GO" id="GO:0071555">
    <property type="term" value="P:cell wall organization"/>
    <property type="evidence" value="ECO:0007669"/>
    <property type="project" value="UniProtKB-KW"/>
</dbReference>
<evidence type="ECO:0000256" key="12">
    <source>
        <dbReference type="ARBA" id="ARBA00023136"/>
    </source>
</evidence>
<dbReference type="CDD" id="cd00063">
    <property type="entry name" value="FN3"/>
    <property type="match status" value="1"/>
</dbReference>
<dbReference type="SUPFAM" id="SSF49265">
    <property type="entry name" value="Fibronectin type III"/>
    <property type="match status" value="1"/>
</dbReference>
<evidence type="ECO:0000256" key="1">
    <source>
        <dbReference type="ARBA" id="ARBA00004236"/>
    </source>
</evidence>
<evidence type="ECO:0000256" key="2">
    <source>
        <dbReference type="ARBA" id="ARBA00007090"/>
    </source>
</evidence>
<dbReference type="Pfam" id="PF00905">
    <property type="entry name" value="Transpeptidase"/>
    <property type="match status" value="1"/>
</dbReference>
<comment type="similarity">
    <text evidence="3">In the N-terminal section; belongs to the glycosyltransferase 51 family.</text>
</comment>
<keyword evidence="6" id="KW-0645">Protease</keyword>
<accession>A0A135L586</accession>
<dbReference type="STRING" id="1413211.U473_08275"/>
<dbReference type="InterPro" id="IPR050396">
    <property type="entry name" value="Glycosyltr_51/Transpeptidase"/>
</dbReference>
<evidence type="ECO:0000256" key="9">
    <source>
        <dbReference type="ARBA" id="ARBA00022801"/>
    </source>
</evidence>
<dbReference type="GO" id="GO:0006508">
    <property type="term" value="P:proteolysis"/>
    <property type="evidence" value="ECO:0007669"/>
    <property type="project" value="UniProtKB-KW"/>
</dbReference>
<comment type="caution">
    <text evidence="20">The sequence shown here is derived from an EMBL/GenBank/DDBJ whole genome shotgun (WGS) entry which is preliminary data.</text>
</comment>
<keyword evidence="12 18" id="KW-0472">Membrane</keyword>
<comment type="catalytic activity">
    <reaction evidence="15">
        <text>Preferential cleavage: (Ac)2-L-Lys-D-Ala-|-D-Ala. Also transpeptidation of peptidyl-alanyl moieties that are N-acyl substituents of D-alanine.</text>
        <dbReference type="EC" id="3.4.16.4"/>
    </reaction>
</comment>
<organism evidence="20 21">
    <name type="scientific">Tepidibacillus decaturensis</name>
    <dbReference type="NCBI Taxonomy" id="1413211"/>
    <lineage>
        <taxon>Bacteria</taxon>
        <taxon>Bacillati</taxon>
        <taxon>Bacillota</taxon>
        <taxon>Bacilli</taxon>
        <taxon>Bacillales</taxon>
        <taxon>Bacillaceae</taxon>
        <taxon>Tepidibacillus</taxon>
    </lineage>
</organism>
<evidence type="ECO:0000259" key="19">
    <source>
        <dbReference type="PROSITE" id="PS50853"/>
    </source>
</evidence>
<dbReference type="InterPro" id="IPR036950">
    <property type="entry name" value="PBP_transglycosylase"/>
</dbReference>
<evidence type="ECO:0000256" key="13">
    <source>
        <dbReference type="ARBA" id="ARBA00023268"/>
    </source>
</evidence>
<dbReference type="EMBL" id="LSKU01000001">
    <property type="protein sequence ID" value="KXG44003.1"/>
    <property type="molecule type" value="Genomic_DNA"/>
</dbReference>
<comment type="similarity">
    <text evidence="2">In the C-terminal section; belongs to the transpeptidase family.</text>
</comment>
<dbReference type="PANTHER" id="PTHR32282:SF11">
    <property type="entry name" value="PENICILLIN-BINDING PROTEIN 1B"/>
    <property type="match status" value="1"/>
</dbReference>
<keyword evidence="18" id="KW-1133">Transmembrane helix</keyword>
<feature type="transmembrane region" description="Helical" evidence="18">
    <location>
        <begin position="21"/>
        <end position="48"/>
    </location>
</feature>
<dbReference type="InterPro" id="IPR001264">
    <property type="entry name" value="Glyco_trans_51"/>
</dbReference>
<dbReference type="GO" id="GO:0005886">
    <property type="term" value="C:plasma membrane"/>
    <property type="evidence" value="ECO:0007669"/>
    <property type="project" value="UniProtKB-SubCell"/>
</dbReference>
<dbReference type="InterPro" id="IPR003961">
    <property type="entry name" value="FN3_dom"/>
</dbReference>
<keyword evidence="13" id="KW-0511">Multifunctional enzyme</keyword>
<keyword evidence="11" id="KW-0573">Peptidoglycan synthesis</keyword>
<feature type="compositionally biased region" description="Basic and acidic residues" evidence="17">
    <location>
        <begin position="775"/>
        <end position="791"/>
    </location>
</feature>
<feature type="compositionally biased region" description="Polar residues" evidence="17">
    <location>
        <begin position="900"/>
        <end position="910"/>
    </location>
</feature>
<dbReference type="InterPro" id="IPR001460">
    <property type="entry name" value="PCN-bd_Tpept"/>
</dbReference>
<comment type="catalytic activity">
    <reaction evidence="16">
        <text>[GlcNAc-(1-&gt;4)-Mur2Ac(oyl-L-Ala-gamma-D-Glu-L-Lys-D-Ala-D-Ala)](n)-di-trans,octa-cis-undecaprenyl diphosphate + beta-D-GlcNAc-(1-&gt;4)-Mur2Ac(oyl-L-Ala-gamma-D-Glu-L-Lys-D-Ala-D-Ala)-di-trans,octa-cis-undecaprenyl diphosphate = [GlcNAc-(1-&gt;4)-Mur2Ac(oyl-L-Ala-gamma-D-Glu-L-Lys-D-Ala-D-Ala)](n+1)-di-trans,octa-cis-undecaprenyl diphosphate + di-trans,octa-cis-undecaprenyl diphosphate + H(+)</text>
        <dbReference type="Rhea" id="RHEA:23708"/>
        <dbReference type="Rhea" id="RHEA-COMP:9602"/>
        <dbReference type="Rhea" id="RHEA-COMP:9603"/>
        <dbReference type="ChEBI" id="CHEBI:15378"/>
        <dbReference type="ChEBI" id="CHEBI:58405"/>
        <dbReference type="ChEBI" id="CHEBI:60033"/>
        <dbReference type="ChEBI" id="CHEBI:78435"/>
        <dbReference type="EC" id="2.4.99.28"/>
    </reaction>
</comment>
<dbReference type="FunFam" id="1.10.3810.10:FF:000001">
    <property type="entry name" value="Penicillin-binding protein 1A"/>
    <property type="match status" value="1"/>
</dbReference>
<keyword evidence="5" id="KW-0121">Carboxypeptidase</keyword>
<keyword evidence="9" id="KW-0378">Hydrolase</keyword>
<keyword evidence="18" id="KW-0812">Transmembrane</keyword>
<dbReference type="OrthoDB" id="9766909at2"/>
<protein>
    <recommendedName>
        <fullName evidence="19">Fibronectin type-III domain-containing protein</fullName>
    </recommendedName>
</protein>
<evidence type="ECO:0000256" key="8">
    <source>
        <dbReference type="ARBA" id="ARBA00022679"/>
    </source>
</evidence>
<comment type="subcellular location">
    <subcellularLocation>
        <location evidence="1">Cell membrane</location>
    </subcellularLocation>
</comment>
<dbReference type="AlphaFoldDB" id="A0A135L586"/>
<dbReference type="GO" id="GO:0008955">
    <property type="term" value="F:peptidoglycan glycosyltransferase activity"/>
    <property type="evidence" value="ECO:0007669"/>
    <property type="project" value="UniProtKB-EC"/>
</dbReference>